<dbReference type="EMBL" id="MU273469">
    <property type="protein sequence ID" value="KAI0036658.1"/>
    <property type="molecule type" value="Genomic_DNA"/>
</dbReference>
<protein>
    <submittedName>
        <fullName evidence="1">Oxysterol-binding protein-domain-containing protein</fullName>
    </submittedName>
</protein>
<evidence type="ECO:0000313" key="2">
    <source>
        <dbReference type="Proteomes" id="UP000814128"/>
    </source>
</evidence>
<dbReference type="Proteomes" id="UP000814128">
    <property type="component" value="Unassembled WGS sequence"/>
</dbReference>
<gene>
    <name evidence="1" type="ORF">K488DRAFT_40827</name>
</gene>
<reference evidence="1" key="1">
    <citation type="submission" date="2021-02" db="EMBL/GenBank/DDBJ databases">
        <authorList>
            <consortium name="DOE Joint Genome Institute"/>
            <person name="Ahrendt S."/>
            <person name="Looney B.P."/>
            <person name="Miyauchi S."/>
            <person name="Morin E."/>
            <person name="Drula E."/>
            <person name="Courty P.E."/>
            <person name="Chicoki N."/>
            <person name="Fauchery L."/>
            <person name="Kohler A."/>
            <person name="Kuo A."/>
            <person name="Labutti K."/>
            <person name="Pangilinan J."/>
            <person name="Lipzen A."/>
            <person name="Riley R."/>
            <person name="Andreopoulos W."/>
            <person name="He G."/>
            <person name="Johnson J."/>
            <person name="Barry K.W."/>
            <person name="Grigoriev I.V."/>
            <person name="Nagy L."/>
            <person name="Hibbett D."/>
            <person name="Henrissat B."/>
            <person name="Matheny P.B."/>
            <person name="Labbe J."/>
            <person name="Martin F."/>
        </authorList>
    </citation>
    <scope>NUCLEOTIDE SEQUENCE</scope>
    <source>
        <strain evidence="1">EC-137</strain>
    </source>
</reference>
<keyword evidence="2" id="KW-1185">Reference proteome</keyword>
<sequence>MAAIVHQGWVLKKRRKKMQGFARRYFTLYDSGVLSYSFEPAKPHRDQIQLQQATISTARNSRDIHVDSNTATFHMKCLGMEDFDVWMSAFRQFVAYSNDPRSLGRKSSMSRAQSRMGQVTKTSVLVDEMGVTIENLEHAIQDWRSGESLHRTGSKSRDKSREGSSKFGLFGKKSHQYPQSHPSTPTDEKESQLGDVYDRVIDSLNALKMEHAALAKLIASLSSVDLVGSPALPSVLPSTLEEGERAPTPKSVLPPSYRASMSGSVSDSASEWFDAPDGAEVHELDTEQDSQTPEGGASHMTRTNSQTSVSWVLEVAETEGSDTEDEEESPLKLDVVHEPFIPSHQIVRRTQLPSGPVGDEGSIFSVLKKNIGKARRILAQAFDLSNIALPVTFNEPLTLLQRAAEEVEYYDLLTQAARAEDPVERMCLIAAFAVSAYAHTRHRSSRKGFNPLLAETFEEPRLKFISEKVSHRPVVFAYHAEGEGWEAFATSSGKTKFWGKSLEIIPTGNNHVKIGTDHFEWCVKRPSSFMRNLMMGTKYLEHTGKMTIENMITKARCVVEFKENGYWELTNQVVGTVYSPSGKAQCTLEGNWDQSLSRKIDANHLFVLWRIIPFPKLAAAQYGFTQWAMTLNEITPDLVGNLPPTDSRYRPDVRALEEGRLDDSEREKERLEEAQRERRREGREREPRWFRQEGDEWFYKGGYWEQRAKGWKDVEPLW</sequence>
<organism evidence="1 2">
    <name type="scientific">Vararia minispora EC-137</name>
    <dbReference type="NCBI Taxonomy" id="1314806"/>
    <lineage>
        <taxon>Eukaryota</taxon>
        <taxon>Fungi</taxon>
        <taxon>Dikarya</taxon>
        <taxon>Basidiomycota</taxon>
        <taxon>Agaricomycotina</taxon>
        <taxon>Agaricomycetes</taxon>
        <taxon>Russulales</taxon>
        <taxon>Lachnocladiaceae</taxon>
        <taxon>Vararia</taxon>
    </lineage>
</organism>
<reference evidence="1" key="2">
    <citation type="journal article" date="2022" name="New Phytol.">
        <title>Evolutionary transition to the ectomycorrhizal habit in the genomes of a hyperdiverse lineage of mushroom-forming fungi.</title>
        <authorList>
            <person name="Looney B."/>
            <person name="Miyauchi S."/>
            <person name="Morin E."/>
            <person name="Drula E."/>
            <person name="Courty P.E."/>
            <person name="Kohler A."/>
            <person name="Kuo A."/>
            <person name="LaButti K."/>
            <person name="Pangilinan J."/>
            <person name="Lipzen A."/>
            <person name="Riley R."/>
            <person name="Andreopoulos W."/>
            <person name="He G."/>
            <person name="Johnson J."/>
            <person name="Nolan M."/>
            <person name="Tritt A."/>
            <person name="Barry K.W."/>
            <person name="Grigoriev I.V."/>
            <person name="Nagy L.G."/>
            <person name="Hibbett D."/>
            <person name="Henrissat B."/>
            <person name="Matheny P.B."/>
            <person name="Labbe J."/>
            <person name="Martin F.M."/>
        </authorList>
    </citation>
    <scope>NUCLEOTIDE SEQUENCE</scope>
    <source>
        <strain evidence="1">EC-137</strain>
    </source>
</reference>
<proteinExistence type="predicted"/>
<evidence type="ECO:0000313" key="1">
    <source>
        <dbReference type="EMBL" id="KAI0036658.1"/>
    </source>
</evidence>
<comment type="caution">
    <text evidence="1">The sequence shown here is derived from an EMBL/GenBank/DDBJ whole genome shotgun (WGS) entry which is preliminary data.</text>
</comment>
<name>A0ACB8QXY2_9AGAM</name>
<accession>A0ACB8QXY2</accession>